<dbReference type="SUPFAM" id="SSF110997">
    <property type="entry name" value="Sporulation related repeat"/>
    <property type="match status" value="1"/>
</dbReference>
<feature type="transmembrane region" description="Helical" evidence="1">
    <location>
        <begin position="12"/>
        <end position="31"/>
    </location>
</feature>
<feature type="transmembrane region" description="Helical" evidence="1">
    <location>
        <begin position="43"/>
        <end position="64"/>
    </location>
</feature>
<name>A0A7T0C2X4_9BACT</name>
<dbReference type="KEGG" id="nva:G3M78_09265"/>
<feature type="domain" description="SPOR" evidence="2">
    <location>
        <begin position="426"/>
        <end position="507"/>
    </location>
</feature>
<reference evidence="4" key="1">
    <citation type="submission" date="2020-02" db="EMBL/GenBank/DDBJ databases">
        <title>Genomic and physiological characterization of two novel Nitrospinaceae genera.</title>
        <authorList>
            <person name="Mueller A.J."/>
            <person name="Jung M.-Y."/>
            <person name="Strachan C.R."/>
            <person name="Herbold C.W."/>
            <person name="Kirkegaard R.H."/>
            <person name="Daims H."/>
        </authorList>
    </citation>
    <scope>NUCLEOTIDE SEQUENCE [LARGE SCALE GENOMIC DNA]</scope>
</reference>
<protein>
    <submittedName>
        <fullName evidence="3">SPOR domain-containing protein</fullName>
    </submittedName>
</protein>
<dbReference type="GO" id="GO:0042834">
    <property type="term" value="F:peptidoglycan binding"/>
    <property type="evidence" value="ECO:0007669"/>
    <property type="project" value="InterPro"/>
</dbReference>
<dbReference type="AlphaFoldDB" id="A0A7T0C2X4"/>
<sequence>MLQLLKFILGRLGASFLLLISFGYAVLYIVHEIALPEASFDDISIQWVLGGISLFFGCFAYGLVGEQKFLNSLHGLKKIPSAANPEEAIARFEELIDFTFCSYFLPRRGRKLRAQVILRYAEYLLSVGLDDSRSVQVYLKAFLEDPRQVRFRAPLLSLFSKGRELSEQEIDLLLIMLKVEDYQDHFMVRHLAAIFLRNRQLNERTEPVFLKAVQSKGESSEEIVRFVLPQLLALKRFDESALQFFAASLPYLPLEEKQIRQVLARNYCEGIWQGSDPALHEACGRAFSELEPDLQQRIESEVEEGRLSSKLKKIRLFSREDVRQLDRLKKRLGITRSPWEVLRAFKDRIVRLLVLLFKKIVGLFADGLIYFGRQRLGMKLTALTLVLLGVLFAVSVKEFSKQKTVKQEAVTPEHSEKSATKLKKPRAVKKVHTIQVAAVTTQKQADRLVRDLKKKGLEEIYVVKTPRQSGGNWYKIRLGKFFKEEDALKFAQKLITDKTVKNYFIISLPIS</sequence>
<dbReference type="Proteomes" id="UP000594464">
    <property type="component" value="Chromosome"/>
</dbReference>
<feature type="transmembrane region" description="Helical" evidence="1">
    <location>
        <begin position="377"/>
        <end position="396"/>
    </location>
</feature>
<dbReference type="PROSITE" id="PS51724">
    <property type="entry name" value="SPOR"/>
    <property type="match status" value="1"/>
</dbReference>
<feature type="transmembrane region" description="Helical" evidence="1">
    <location>
        <begin position="352"/>
        <end position="371"/>
    </location>
</feature>
<proteinExistence type="predicted"/>
<dbReference type="InterPro" id="IPR036680">
    <property type="entry name" value="SPOR-like_sf"/>
</dbReference>
<keyword evidence="1" id="KW-1133">Transmembrane helix</keyword>
<dbReference type="Gene3D" id="3.30.70.1070">
    <property type="entry name" value="Sporulation related repeat"/>
    <property type="match status" value="1"/>
</dbReference>
<evidence type="ECO:0000259" key="2">
    <source>
        <dbReference type="PROSITE" id="PS51724"/>
    </source>
</evidence>
<evidence type="ECO:0000313" key="4">
    <source>
        <dbReference type="Proteomes" id="UP000594464"/>
    </source>
</evidence>
<keyword evidence="1" id="KW-0472">Membrane</keyword>
<dbReference type="EMBL" id="CP048620">
    <property type="protein sequence ID" value="QPJ65571.1"/>
    <property type="molecule type" value="Genomic_DNA"/>
</dbReference>
<dbReference type="Pfam" id="PF05036">
    <property type="entry name" value="SPOR"/>
    <property type="match status" value="1"/>
</dbReference>
<organism evidence="3 4">
    <name type="scientific">Candidatus Nitrohelix vancouverensis</name>
    <dbReference type="NCBI Taxonomy" id="2705534"/>
    <lineage>
        <taxon>Bacteria</taxon>
        <taxon>Pseudomonadati</taxon>
        <taxon>Nitrospinota/Tectimicrobiota group</taxon>
        <taxon>Nitrospinota</taxon>
        <taxon>Nitrospinia</taxon>
        <taxon>Nitrospinales</taxon>
        <taxon>Nitrospinaceae</taxon>
        <taxon>Candidatus Nitrohelix</taxon>
    </lineage>
</organism>
<accession>A0A7T0C2X4</accession>
<evidence type="ECO:0000313" key="3">
    <source>
        <dbReference type="EMBL" id="QPJ65571.1"/>
    </source>
</evidence>
<gene>
    <name evidence="3" type="ORF">G3M78_09265</name>
</gene>
<evidence type="ECO:0000256" key="1">
    <source>
        <dbReference type="SAM" id="Phobius"/>
    </source>
</evidence>
<dbReference type="InterPro" id="IPR007730">
    <property type="entry name" value="SPOR-like_dom"/>
</dbReference>
<keyword evidence="1" id="KW-0812">Transmembrane</keyword>